<dbReference type="Proteomes" id="UP000287857">
    <property type="component" value="Unassembled WGS sequence"/>
</dbReference>
<accession>A0A429ZSE2</accession>
<feature type="region of interest" description="Disordered" evidence="1">
    <location>
        <begin position="341"/>
        <end position="360"/>
    </location>
</feature>
<gene>
    <name evidence="3" type="ORF">CBF37_11055</name>
</gene>
<dbReference type="RefSeq" id="WP_125984793.1">
    <property type="nucleotide sequence ID" value="NZ_NGJS01000026.1"/>
</dbReference>
<keyword evidence="4" id="KW-1185">Reference proteome</keyword>
<dbReference type="EMBL" id="NGJS01000026">
    <property type="protein sequence ID" value="RST96549.1"/>
    <property type="molecule type" value="Genomic_DNA"/>
</dbReference>
<name>A0A429ZSE2_9ENTE</name>
<protein>
    <recommendedName>
        <fullName evidence="2">DUF4097 domain-containing protein</fullName>
    </recommendedName>
</protein>
<evidence type="ECO:0000256" key="1">
    <source>
        <dbReference type="SAM" id="MobiDB-lite"/>
    </source>
</evidence>
<evidence type="ECO:0000313" key="4">
    <source>
        <dbReference type="Proteomes" id="UP000287857"/>
    </source>
</evidence>
<organism evidence="3 4">
    <name type="scientific">Vagococcus vulneris</name>
    <dbReference type="NCBI Taxonomy" id="1977869"/>
    <lineage>
        <taxon>Bacteria</taxon>
        <taxon>Bacillati</taxon>
        <taxon>Bacillota</taxon>
        <taxon>Bacilli</taxon>
        <taxon>Lactobacillales</taxon>
        <taxon>Enterococcaceae</taxon>
        <taxon>Vagococcus</taxon>
    </lineage>
</organism>
<proteinExistence type="predicted"/>
<evidence type="ECO:0000313" key="3">
    <source>
        <dbReference type="EMBL" id="RST96549.1"/>
    </source>
</evidence>
<evidence type="ECO:0000259" key="2">
    <source>
        <dbReference type="Pfam" id="PF13349"/>
    </source>
</evidence>
<sequence length="360" mass="40130">MMKKKTIFLIIFSFCLIIVGSIGAIAFNIRLDKIENQTKLSKSYTYDQSKTLTINANELKNISVSSSKDDKVHLNYRNRSKNPDNQVLVDWKADKRKDETILNISQTSRTKKKQIRLFNFDFTDYYEDQPSISVPYNYEKIIIRGKKLNTYIYDFKGKDLSVNVQSGSVSIDSTSAKNITVKNKSGHTDLTNVSASQTIDLNSNSGHVGINDSKAANLILKTINGEIFTANTTGKINGNSTHGPISVNHEAGGADLSTETGDILFHTNLTEKADPITLNSDHGNINLEIPEKEFNRLPVRLETEHGKLSDIFNKKLTSQNLYESGTEKPILTVKTKNGTIDAQSIDDNDDHFGDDQGDND</sequence>
<reference evidence="3 4" key="1">
    <citation type="submission" date="2017-05" db="EMBL/GenBank/DDBJ databases">
        <title>Vagococcus spp. assemblies.</title>
        <authorList>
            <person name="Gulvik C.A."/>
        </authorList>
    </citation>
    <scope>NUCLEOTIDE SEQUENCE [LARGE SCALE GENOMIC DNA]</scope>
    <source>
        <strain evidence="3 4">SS1995</strain>
    </source>
</reference>
<feature type="domain" description="DUF4097" evidence="2">
    <location>
        <begin position="51"/>
        <end position="341"/>
    </location>
</feature>
<comment type="caution">
    <text evidence="3">The sequence shown here is derived from an EMBL/GenBank/DDBJ whole genome shotgun (WGS) entry which is preliminary data.</text>
</comment>
<dbReference type="AlphaFoldDB" id="A0A429ZSE2"/>
<dbReference type="InterPro" id="IPR025164">
    <property type="entry name" value="Toastrack_DUF4097"/>
</dbReference>
<dbReference type="Pfam" id="PF13349">
    <property type="entry name" value="DUF4097"/>
    <property type="match status" value="1"/>
</dbReference>
<dbReference type="OrthoDB" id="2588856at2"/>